<accession>A0A7D8V0U2</accession>
<dbReference type="PROSITE" id="PS00467">
    <property type="entry name" value="RIBOSOMAL_L2"/>
    <property type="match status" value="1"/>
</dbReference>
<dbReference type="FunFam" id="4.10.950.10:FF:000001">
    <property type="entry name" value="50S ribosomal protein L2"/>
    <property type="match status" value="1"/>
</dbReference>
<dbReference type="GO" id="GO:0005762">
    <property type="term" value="C:mitochondrial large ribosomal subunit"/>
    <property type="evidence" value="ECO:0007669"/>
    <property type="project" value="TreeGrafter"/>
</dbReference>
<dbReference type="InterPro" id="IPR022671">
    <property type="entry name" value="Ribosomal_uL2_CS"/>
</dbReference>
<dbReference type="InterPro" id="IPR012340">
    <property type="entry name" value="NA-bd_OB-fold"/>
</dbReference>
<comment type="caution">
    <text evidence="7">The sequence shown here is derived from an EMBL/GenBank/DDBJ whole genome shotgun (WGS) entry which is preliminary data.</text>
</comment>
<dbReference type="SUPFAM" id="SSF50104">
    <property type="entry name" value="Translation proteins SH3-like domain"/>
    <property type="match status" value="1"/>
</dbReference>
<dbReference type="OrthoDB" id="268576at2759"/>
<proteinExistence type="inferred from homology"/>
<evidence type="ECO:0000256" key="4">
    <source>
        <dbReference type="SAM" id="MobiDB-lite"/>
    </source>
</evidence>
<dbReference type="PANTHER" id="PTHR13691">
    <property type="entry name" value="RIBOSOMAL PROTEIN L2"/>
    <property type="match status" value="1"/>
</dbReference>
<feature type="region of interest" description="Disordered" evidence="4">
    <location>
        <begin position="399"/>
        <end position="459"/>
    </location>
</feature>
<evidence type="ECO:0000259" key="5">
    <source>
        <dbReference type="SMART" id="SM01382"/>
    </source>
</evidence>
<sequence length="459" mass="49023">MLSRTAQALRVGTRPLVASTSRLPSTAAAATATTLLKARKYATEVAVVDTSAAPAPPVTSDAIIKRYTGPGFPRIPGLRHLVIPYHPHLYNGEPLRELTAPKRRKGGRNNSGQVVNKGVGGGHKRRLRIVDFWRIEAGEHDVVRIEYDPGRSGHIALLHRRGASKHGARVSADEGARLAETVSELQGGSQQLREARNEVKGGWSYILAPDGLRAGDVVQSFRDGIPEGYVEGWAEAMASDGQEDAAAAADADEGGVSSAARALGILRNKALKPGNVLPLNLIPSGTYIHNISLRPDGRMQLCRSAGTFGQIVAHHAPDGGAMGGAEVLHMNSVKDQFGNTVKKAGNVLVRLQSGEVRNLQPNCFATIGMVSNKEHQQRVIAKAGRNRWLGKKPKVRGVAMNACDHPHGGGRGKGKGNKAPRSQTGVLKGVRTRRPRDKDGNKQVVTERPRGRASLAAKQ</sequence>
<evidence type="ECO:0000256" key="2">
    <source>
        <dbReference type="ARBA" id="ARBA00022980"/>
    </source>
</evidence>
<dbReference type="PANTHER" id="PTHR13691:SF5">
    <property type="entry name" value="LARGE RIBOSOMAL SUBUNIT PROTEIN UL2M"/>
    <property type="match status" value="1"/>
</dbReference>
<dbReference type="InterPro" id="IPR022669">
    <property type="entry name" value="Ribosomal_uL2_C"/>
</dbReference>
<dbReference type="AlphaFoldDB" id="A0A7D8V0U2"/>
<dbReference type="Gene3D" id="2.40.50.140">
    <property type="entry name" value="Nucleic acid-binding proteins"/>
    <property type="match status" value="1"/>
</dbReference>
<dbReference type="GO" id="GO:0003723">
    <property type="term" value="F:RNA binding"/>
    <property type="evidence" value="ECO:0007669"/>
    <property type="project" value="TreeGrafter"/>
</dbReference>
<evidence type="ECO:0000256" key="3">
    <source>
        <dbReference type="ARBA" id="ARBA00023274"/>
    </source>
</evidence>
<feature type="domain" description="Large ribosomal subunit protein uL2 RNA-binding" evidence="6">
    <location>
        <begin position="107"/>
        <end position="220"/>
    </location>
</feature>
<evidence type="ECO:0000313" key="8">
    <source>
        <dbReference type="Proteomes" id="UP000473826"/>
    </source>
</evidence>
<dbReference type="InterPro" id="IPR014726">
    <property type="entry name" value="Ribosomal_uL2_dom3"/>
</dbReference>
<dbReference type="Pfam" id="PF00181">
    <property type="entry name" value="Ribosomal_L2_N"/>
    <property type="match status" value="1"/>
</dbReference>
<organism evidence="7 8">
    <name type="scientific">Vanrija humicola</name>
    <name type="common">Yeast</name>
    <name type="synonym">Cryptococcus humicola</name>
    <dbReference type="NCBI Taxonomy" id="5417"/>
    <lineage>
        <taxon>Eukaryota</taxon>
        <taxon>Fungi</taxon>
        <taxon>Dikarya</taxon>
        <taxon>Basidiomycota</taxon>
        <taxon>Agaricomycotina</taxon>
        <taxon>Tremellomycetes</taxon>
        <taxon>Trichosporonales</taxon>
        <taxon>Trichosporonaceae</taxon>
        <taxon>Vanrija</taxon>
    </lineage>
</organism>
<dbReference type="SMART" id="SM01382">
    <property type="entry name" value="Ribosomal_L2_C"/>
    <property type="match status" value="1"/>
</dbReference>
<dbReference type="SMART" id="SM01383">
    <property type="entry name" value="Ribosomal_L2"/>
    <property type="match status" value="1"/>
</dbReference>
<comment type="similarity">
    <text evidence="1">Belongs to the universal ribosomal protein uL2 family.</text>
</comment>
<feature type="domain" description="Large ribosomal subunit protein uL2 C-terminal" evidence="5">
    <location>
        <begin position="271"/>
        <end position="427"/>
    </location>
</feature>
<dbReference type="Gene3D" id="4.10.950.10">
    <property type="entry name" value="Ribosomal protein L2, domain 3"/>
    <property type="match status" value="1"/>
</dbReference>
<dbReference type="InterPro" id="IPR014722">
    <property type="entry name" value="Rib_uL2_dom2"/>
</dbReference>
<keyword evidence="8" id="KW-1185">Reference proteome</keyword>
<dbReference type="GO" id="GO:0003735">
    <property type="term" value="F:structural constituent of ribosome"/>
    <property type="evidence" value="ECO:0007669"/>
    <property type="project" value="InterPro"/>
</dbReference>
<evidence type="ECO:0000256" key="1">
    <source>
        <dbReference type="ARBA" id="ARBA00005636"/>
    </source>
</evidence>
<gene>
    <name evidence="7" type="ORF">VHUM_01246</name>
</gene>
<dbReference type="Pfam" id="PF03947">
    <property type="entry name" value="Ribosomal_L2_C"/>
    <property type="match status" value="1"/>
</dbReference>
<dbReference type="Proteomes" id="UP000473826">
    <property type="component" value="Unassembled WGS sequence"/>
</dbReference>
<evidence type="ECO:0000259" key="6">
    <source>
        <dbReference type="SMART" id="SM01383"/>
    </source>
</evidence>
<dbReference type="GO" id="GO:0032543">
    <property type="term" value="P:mitochondrial translation"/>
    <property type="evidence" value="ECO:0007669"/>
    <property type="project" value="TreeGrafter"/>
</dbReference>
<name>A0A7D8V0U2_VANHU</name>
<feature type="compositionally biased region" description="Basic residues" evidence="4">
    <location>
        <begin position="408"/>
        <end position="418"/>
    </location>
</feature>
<keyword evidence="3" id="KW-0687">Ribonucleoprotein</keyword>
<reference evidence="7 8" key="1">
    <citation type="journal article" date="2019" name="PLoS Genet.">
        <title>Convergent evolution of linked mating-type loci in basidiomycete fungi.</title>
        <authorList>
            <person name="Sun S."/>
            <person name="Coelho M.A."/>
            <person name="Heitman J."/>
            <person name="Nowrousian M."/>
        </authorList>
    </citation>
    <scope>NUCLEOTIDE SEQUENCE [LARGE SCALE GENOMIC DNA]</scope>
    <source>
        <strain evidence="7 8">CBS 4282</strain>
    </source>
</reference>
<dbReference type="InterPro" id="IPR008991">
    <property type="entry name" value="Translation_prot_SH3-like_sf"/>
</dbReference>
<feature type="region of interest" description="Disordered" evidence="4">
    <location>
        <begin position="101"/>
        <end position="120"/>
    </location>
</feature>
<protein>
    <submittedName>
        <fullName evidence="7">Uncharacterized protein</fullName>
    </submittedName>
</protein>
<keyword evidence="2" id="KW-0689">Ribosomal protein</keyword>
<dbReference type="EMBL" id="QKWK01000003">
    <property type="protein sequence ID" value="TXT12845.1"/>
    <property type="molecule type" value="Genomic_DNA"/>
</dbReference>
<feature type="compositionally biased region" description="Basic and acidic residues" evidence="4">
    <location>
        <begin position="436"/>
        <end position="450"/>
    </location>
</feature>
<evidence type="ECO:0000313" key="7">
    <source>
        <dbReference type="EMBL" id="TXT12845.1"/>
    </source>
</evidence>
<dbReference type="InterPro" id="IPR022666">
    <property type="entry name" value="Ribosomal_uL2_RNA-bd_dom"/>
</dbReference>
<dbReference type="Gene3D" id="2.30.30.30">
    <property type="match status" value="1"/>
</dbReference>
<dbReference type="SUPFAM" id="SSF50249">
    <property type="entry name" value="Nucleic acid-binding proteins"/>
    <property type="match status" value="1"/>
</dbReference>
<dbReference type="InterPro" id="IPR002171">
    <property type="entry name" value="Ribosomal_uL2"/>
</dbReference>